<dbReference type="Pfam" id="PF08031">
    <property type="entry name" value="BBE"/>
    <property type="match status" value="1"/>
</dbReference>
<evidence type="ECO:0000256" key="4">
    <source>
        <dbReference type="ARBA" id="ARBA00022827"/>
    </source>
</evidence>
<dbReference type="OrthoDB" id="9996127at2759"/>
<proteinExistence type="inferred from homology"/>
<keyword evidence="3" id="KW-0285">Flavoprotein</keyword>
<name>A0A166B5A6_9AGAM</name>
<feature type="compositionally biased region" description="Basic and acidic residues" evidence="6">
    <location>
        <begin position="747"/>
        <end position="758"/>
    </location>
</feature>
<feature type="domain" description="Berberine/berberine-like" evidence="7">
    <location>
        <begin position="686"/>
        <end position="710"/>
    </location>
</feature>
<evidence type="ECO:0000313" key="9">
    <source>
        <dbReference type="Proteomes" id="UP000076798"/>
    </source>
</evidence>
<feature type="region of interest" description="Disordered" evidence="6">
    <location>
        <begin position="220"/>
        <end position="283"/>
    </location>
</feature>
<dbReference type="InterPro" id="IPR016167">
    <property type="entry name" value="FAD-bd_PCMH_sub1"/>
</dbReference>
<reference evidence="8 9" key="1">
    <citation type="journal article" date="2016" name="Mol. Biol. Evol.">
        <title>Comparative Genomics of Early-Diverging Mushroom-Forming Fungi Provides Insights into the Origins of Lignocellulose Decay Capabilities.</title>
        <authorList>
            <person name="Nagy L.G."/>
            <person name="Riley R."/>
            <person name="Tritt A."/>
            <person name="Adam C."/>
            <person name="Daum C."/>
            <person name="Floudas D."/>
            <person name="Sun H."/>
            <person name="Yadav J.S."/>
            <person name="Pangilinan J."/>
            <person name="Larsson K.H."/>
            <person name="Matsuura K."/>
            <person name="Barry K."/>
            <person name="Labutti K."/>
            <person name="Kuo R."/>
            <person name="Ohm R.A."/>
            <person name="Bhattacharya S.S."/>
            <person name="Shirouzu T."/>
            <person name="Yoshinaga Y."/>
            <person name="Martin F.M."/>
            <person name="Grigoriev I.V."/>
            <person name="Hibbett D.S."/>
        </authorList>
    </citation>
    <scope>NUCLEOTIDE SEQUENCE [LARGE SCALE GENOMIC DNA]</scope>
    <source>
        <strain evidence="8 9">HHB10207 ss-3</strain>
    </source>
</reference>
<dbReference type="Gene3D" id="3.30.43.10">
    <property type="entry name" value="Uridine Diphospho-n-acetylenolpyruvylglucosamine Reductase, domain 2"/>
    <property type="match status" value="1"/>
</dbReference>
<evidence type="ECO:0000256" key="3">
    <source>
        <dbReference type="ARBA" id="ARBA00022630"/>
    </source>
</evidence>
<dbReference type="PANTHER" id="PTHR42973:SF39">
    <property type="entry name" value="FAD-BINDING PCMH-TYPE DOMAIN-CONTAINING PROTEIN"/>
    <property type="match status" value="1"/>
</dbReference>
<keyword evidence="4" id="KW-0274">FAD</keyword>
<dbReference type="Gene3D" id="3.40.462.20">
    <property type="match status" value="1"/>
</dbReference>
<dbReference type="STRING" id="1314776.A0A166B5A6"/>
<dbReference type="InterPro" id="IPR016169">
    <property type="entry name" value="FAD-bd_PCMH_sub2"/>
</dbReference>
<organism evidence="8 9">
    <name type="scientific">Sistotremastrum suecicum HHB10207 ss-3</name>
    <dbReference type="NCBI Taxonomy" id="1314776"/>
    <lineage>
        <taxon>Eukaryota</taxon>
        <taxon>Fungi</taxon>
        <taxon>Dikarya</taxon>
        <taxon>Basidiomycota</taxon>
        <taxon>Agaricomycotina</taxon>
        <taxon>Agaricomycetes</taxon>
        <taxon>Sistotremastrales</taxon>
        <taxon>Sistotremastraceae</taxon>
        <taxon>Sistotremastrum</taxon>
    </lineage>
</organism>
<dbReference type="Proteomes" id="UP000076798">
    <property type="component" value="Unassembled WGS sequence"/>
</dbReference>
<evidence type="ECO:0000256" key="2">
    <source>
        <dbReference type="ARBA" id="ARBA00005466"/>
    </source>
</evidence>
<evidence type="ECO:0000313" key="8">
    <source>
        <dbReference type="EMBL" id="KZT36011.1"/>
    </source>
</evidence>
<evidence type="ECO:0000259" key="7">
    <source>
        <dbReference type="Pfam" id="PF08031"/>
    </source>
</evidence>
<dbReference type="InterPro" id="IPR012951">
    <property type="entry name" value="BBE"/>
</dbReference>
<feature type="region of interest" description="Disordered" evidence="6">
    <location>
        <begin position="746"/>
        <end position="789"/>
    </location>
</feature>
<dbReference type="InterPro" id="IPR036318">
    <property type="entry name" value="FAD-bd_PCMH-like_sf"/>
</dbReference>
<dbReference type="GO" id="GO:0050660">
    <property type="term" value="F:flavin adenine dinucleotide binding"/>
    <property type="evidence" value="ECO:0007669"/>
    <property type="project" value="InterPro"/>
</dbReference>
<evidence type="ECO:0000256" key="1">
    <source>
        <dbReference type="ARBA" id="ARBA00001974"/>
    </source>
</evidence>
<dbReference type="PANTHER" id="PTHR42973">
    <property type="entry name" value="BINDING OXIDOREDUCTASE, PUTATIVE (AFU_ORTHOLOGUE AFUA_1G17690)-RELATED"/>
    <property type="match status" value="1"/>
</dbReference>
<dbReference type="EMBL" id="KV428120">
    <property type="protein sequence ID" value="KZT36011.1"/>
    <property type="molecule type" value="Genomic_DNA"/>
</dbReference>
<dbReference type="InterPro" id="IPR050416">
    <property type="entry name" value="FAD-linked_Oxidoreductase"/>
</dbReference>
<dbReference type="GO" id="GO:0016491">
    <property type="term" value="F:oxidoreductase activity"/>
    <property type="evidence" value="ECO:0007669"/>
    <property type="project" value="UniProtKB-KW"/>
</dbReference>
<comment type="similarity">
    <text evidence="2">Belongs to the oxygen-dependent FAD-linked oxidoreductase family.</text>
</comment>
<sequence length="789" mass="85322">MLSTAQLDELRDAVSTECQVIPRAADEFIVHARVFNGEIQSEAKLLVRPAFVKDVSETVKFARRHALSVSIKAGGYGIAGYAIQGDVILDLSLLDDISYEIPLPTTESNDLPYTQIRNMAEKGTKGKGKLVAGLKRRREDPIVATPTNIEEPPIVAPTPTPSFKKRRDEPVPIPECSATDPFAYLDEPASTTNTNSATADSQTPFSLFSQAQFQLPSNIQSLLNPSSSGSFPSSSSSGSGSSGLGHSSISTSTSRSNSDPHPQPPSEWEDADGNPLPGYLPTTYTAHSAQLPLPTASSFSFLHPPSDFDDPYSYPPFNSALIGSGAARKTRVEPVHDFVYVTFSAGAKQKDVDRYMNSERVPGRIVGERDASNGDGDIGIPYHVPFAAHPVGSSVMLLAGFGFLSRLHGLSIDALVEVEYVLASGDVITVNKFEHPDLWWAIRGCGPAFGIATRYKAMAYPVPQVFAGNLVYTFRPSTAGSLLRHVRDVVKSAPQTLYTNTLFTAGPEGASPIIAIQMCFIGSQAEGQEWLDVISSWDGERCLLNEVQEKSFVGQQGSVERMLRARFGRKWFIRSDLVKALPDDIIAQTVLHFANTPVGCTWLFELAGGAVCSPDKEDTTCLPMEARQAGWTVAAFHQWELEEDDPRCVGSAEEWISGVFKPQSLGGPFPTFLAANETPERIRGTYGSKNWARLVETKKKYDPEGFWKHNCFHDVLVGDAESRPVSNGNTVPAVNGEGEQAVDGVDECGREDKEKENAEPVLDAASVNGASRSINGSIASPDVSLAQTS</sequence>
<dbReference type="AlphaFoldDB" id="A0A166B5A6"/>
<dbReference type="Gene3D" id="3.30.465.10">
    <property type="match status" value="1"/>
</dbReference>
<feature type="compositionally biased region" description="Polar residues" evidence="6">
    <location>
        <begin position="768"/>
        <end position="778"/>
    </location>
</feature>
<evidence type="ECO:0000256" key="5">
    <source>
        <dbReference type="ARBA" id="ARBA00023002"/>
    </source>
</evidence>
<evidence type="ECO:0000256" key="6">
    <source>
        <dbReference type="SAM" id="MobiDB-lite"/>
    </source>
</evidence>
<feature type="compositionally biased region" description="Low complexity" evidence="6">
    <location>
        <begin position="189"/>
        <end position="199"/>
    </location>
</feature>
<feature type="compositionally biased region" description="Low complexity" evidence="6">
    <location>
        <begin position="226"/>
        <end position="257"/>
    </location>
</feature>
<feature type="region of interest" description="Disordered" evidence="6">
    <location>
        <begin position="149"/>
        <end position="201"/>
    </location>
</feature>
<keyword evidence="9" id="KW-1185">Reference proteome</keyword>
<comment type="cofactor">
    <cofactor evidence="1">
        <name>FAD</name>
        <dbReference type="ChEBI" id="CHEBI:57692"/>
    </cofactor>
</comment>
<protein>
    <recommendedName>
        <fullName evidence="7">Berberine/berberine-like domain-containing protein</fullName>
    </recommendedName>
</protein>
<dbReference type="SUPFAM" id="SSF56176">
    <property type="entry name" value="FAD-binding/transporter-associated domain-like"/>
    <property type="match status" value="2"/>
</dbReference>
<accession>A0A166B5A6</accession>
<gene>
    <name evidence="8" type="ORF">SISSUDRAFT_1050529</name>
</gene>
<keyword evidence="5" id="KW-0560">Oxidoreductase</keyword>